<dbReference type="PROSITE" id="PS50206">
    <property type="entry name" value="RHODANESE_3"/>
    <property type="match status" value="1"/>
</dbReference>
<dbReference type="EMBL" id="CP036425">
    <property type="protein sequence ID" value="QDU34353.1"/>
    <property type="molecule type" value="Genomic_DNA"/>
</dbReference>
<dbReference type="SUPFAM" id="SSF52821">
    <property type="entry name" value="Rhodanese/Cell cycle control phosphatase"/>
    <property type="match status" value="1"/>
</dbReference>
<dbReference type="AlphaFoldDB" id="A0A517YVW9"/>
<dbReference type="Pfam" id="PF00581">
    <property type="entry name" value="Rhodanese"/>
    <property type="match status" value="1"/>
</dbReference>
<dbReference type="Gene3D" id="3.40.250.10">
    <property type="entry name" value="Rhodanese-like domain"/>
    <property type="match status" value="1"/>
</dbReference>
<name>A0A517YVW9_9BACT</name>
<dbReference type="RefSeq" id="WP_200761191.1">
    <property type="nucleotide sequence ID" value="NZ_CP036425.1"/>
</dbReference>
<organism evidence="2 3">
    <name type="scientific">Poriferisphaera corsica</name>
    <dbReference type="NCBI Taxonomy" id="2528020"/>
    <lineage>
        <taxon>Bacteria</taxon>
        <taxon>Pseudomonadati</taxon>
        <taxon>Planctomycetota</taxon>
        <taxon>Phycisphaerae</taxon>
        <taxon>Phycisphaerales</taxon>
        <taxon>Phycisphaeraceae</taxon>
        <taxon>Poriferisphaera</taxon>
    </lineage>
</organism>
<dbReference type="InterPro" id="IPR036873">
    <property type="entry name" value="Rhodanese-like_dom_sf"/>
</dbReference>
<dbReference type="KEGG" id="pcor:KS4_24210"/>
<dbReference type="GO" id="GO:0004792">
    <property type="term" value="F:thiosulfate-cyanide sulfurtransferase activity"/>
    <property type="evidence" value="ECO:0007669"/>
    <property type="project" value="TreeGrafter"/>
</dbReference>
<dbReference type="PANTHER" id="PTHR44086">
    <property type="entry name" value="THIOSULFATE SULFURTRANSFERASE RDL2, MITOCHONDRIAL-RELATED"/>
    <property type="match status" value="1"/>
</dbReference>
<keyword evidence="3" id="KW-1185">Reference proteome</keyword>
<accession>A0A517YVW9</accession>
<feature type="domain" description="Rhodanese" evidence="1">
    <location>
        <begin position="54"/>
        <end position="145"/>
    </location>
</feature>
<proteinExistence type="predicted"/>
<dbReference type="CDD" id="cd00158">
    <property type="entry name" value="RHOD"/>
    <property type="match status" value="1"/>
</dbReference>
<reference evidence="2 3" key="1">
    <citation type="submission" date="2019-02" db="EMBL/GenBank/DDBJ databases">
        <title>Deep-cultivation of Planctomycetes and their phenomic and genomic characterization uncovers novel biology.</title>
        <authorList>
            <person name="Wiegand S."/>
            <person name="Jogler M."/>
            <person name="Boedeker C."/>
            <person name="Pinto D."/>
            <person name="Vollmers J."/>
            <person name="Rivas-Marin E."/>
            <person name="Kohn T."/>
            <person name="Peeters S.H."/>
            <person name="Heuer A."/>
            <person name="Rast P."/>
            <person name="Oberbeckmann S."/>
            <person name="Bunk B."/>
            <person name="Jeske O."/>
            <person name="Meyerdierks A."/>
            <person name="Storesund J.E."/>
            <person name="Kallscheuer N."/>
            <person name="Luecker S."/>
            <person name="Lage O.M."/>
            <person name="Pohl T."/>
            <person name="Merkel B.J."/>
            <person name="Hornburger P."/>
            <person name="Mueller R.-W."/>
            <person name="Bruemmer F."/>
            <person name="Labrenz M."/>
            <person name="Spormann A.M."/>
            <person name="Op den Camp H."/>
            <person name="Overmann J."/>
            <person name="Amann R."/>
            <person name="Jetten M.S.M."/>
            <person name="Mascher T."/>
            <person name="Medema M.H."/>
            <person name="Devos D.P."/>
            <person name="Kaster A.-K."/>
            <person name="Ovreas L."/>
            <person name="Rohde M."/>
            <person name="Galperin M.Y."/>
            <person name="Jogler C."/>
        </authorList>
    </citation>
    <scope>NUCLEOTIDE SEQUENCE [LARGE SCALE GENOMIC DNA]</scope>
    <source>
        <strain evidence="2 3">KS4</strain>
    </source>
</reference>
<dbReference type="Proteomes" id="UP000317369">
    <property type="component" value="Chromosome"/>
</dbReference>
<dbReference type="InterPro" id="IPR001763">
    <property type="entry name" value="Rhodanese-like_dom"/>
</dbReference>
<gene>
    <name evidence="2" type="ORF">KS4_24210</name>
</gene>
<evidence type="ECO:0000313" key="3">
    <source>
        <dbReference type="Proteomes" id="UP000317369"/>
    </source>
</evidence>
<protein>
    <submittedName>
        <fullName evidence="2">Molybdopterin biosynthesis protein MoeB</fullName>
    </submittedName>
</protein>
<dbReference type="PANTHER" id="PTHR44086:SF10">
    <property type="entry name" value="THIOSULFATE SULFURTRANSFERASE_RHODANESE-LIKE DOMAIN-CONTAINING PROTEIN 3"/>
    <property type="match status" value="1"/>
</dbReference>
<dbReference type="SMART" id="SM00450">
    <property type="entry name" value="RHOD"/>
    <property type="match status" value="1"/>
</dbReference>
<evidence type="ECO:0000313" key="2">
    <source>
        <dbReference type="EMBL" id="QDU34353.1"/>
    </source>
</evidence>
<sequence>MTALIRKSSSLTTLTLFLALILLLIPGCKMNQKVSDKTLQPADFAKVEELLAMPEQRIVMLDVRRPDRFQKEHIDGAFNIYMPQIRRRERLLTGDPIIIVYSSGEVRDYLSTAACKRLLSLGYGSVYDYRGGLKDWLKQEGATTSTTVMADLAE</sequence>
<evidence type="ECO:0000259" key="1">
    <source>
        <dbReference type="PROSITE" id="PS50206"/>
    </source>
</evidence>